<organism evidence="1 2">
    <name type="scientific">Trichothecium roseum</name>
    <dbReference type="NCBI Taxonomy" id="47278"/>
    <lineage>
        <taxon>Eukaryota</taxon>
        <taxon>Fungi</taxon>
        <taxon>Dikarya</taxon>
        <taxon>Ascomycota</taxon>
        <taxon>Pezizomycotina</taxon>
        <taxon>Sordariomycetes</taxon>
        <taxon>Hypocreomycetidae</taxon>
        <taxon>Hypocreales</taxon>
        <taxon>Hypocreales incertae sedis</taxon>
        <taxon>Trichothecium</taxon>
    </lineage>
</organism>
<dbReference type="Proteomes" id="UP001163324">
    <property type="component" value="Chromosome 3"/>
</dbReference>
<proteinExistence type="predicted"/>
<dbReference type="EMBL" id="CM047942">
    <property type="protein sequence ID" value="KAI9902201.1"/>
    <property type="molecule type" value="Genomic_DNA"/>
</dbReference>
<sequence length="564" mass="63261">MGLPRKTPRLAMLTGMAFFFLLLLHIMWKSSFSTSDAEPKVYTSGGWDWKHAKQFYPPDSIKKLPGGKPKTLPKVQAPRSSFKNPGEPDPRREAVEQAFNKSYASYKKYAWMEDELAPVSGDGKETFGGWAATLVDTLDTLWIMGQKEEFAEASKAAAAIDFSKTSAGAANMFETTIRHLGGLLSAYDLSGDKKLLKKATELGEMLYIGFDTPNRLPGFWLNFEDAANGAQRAGTNDPSASPASLCLEFTRLSQLTGDPKFYAATDRVTRFLEKTQFKTALPGIWPTTLDFRNERATETSFTIGGLADSLYEYLPKMHALLGGTDDTFEKMYRSSMKLVEEYFLFRPMLPEKDDILFAGDVRANNGDTVELIPRGQHLSCFAGGMFGLGGKLLDIDDHVSIGERLARGCGWAYTQFPTGVMPEIFTLFACPSLEPCDFDEALWEKKGDDTMQKGWKSVRDARYILRPEAIESIFLLYRMTGKEDLRDIAWSMWEGIVRSTETDLAFSAIKSVKAKGTTQKADSMESFWMAETLKYFYLIFSPPDHISLDEYVLNTEAHPFRRPS</sequence>
<gene>
    <name evidence="1" type="ORF">N3K66_004018</name>
</gene>
<reference evidence="1" key="1">
    <citation type="submission" date="2022-10" db="EMBL/GenBank/DDBJ databases">
        <title>Complete Genome of Trichothecium roseum strain YXFP-22015, a Plant Pathogen Isolated from Citrus.</title>
        <authorList>
            <person name="Wang Y."/>
            <person name="Zhu L."/>
        </authorList>
    </citation>
    <scope>NUCLEOTIDE SEQUENCE</scope>
    <source>
        <strain evidence="1">YXFP-22015</strain>
    </source>
</reference>
<name>A0ACC0V723_9HYPO</name>
<keyword evidence="2" id="KW-1185">Reference proteome</keyword>
<accession>A0ACC0V723</accession>
<protein>
    <submittedName>
        <fullName evidence="1">Uncharacterized protein</fullName>
    </submittedName>
</protein>
<evidence type="ECO:0000313" key="2">
    <source>
        <dbReference type="Proteomes" id="UP001163324"/>
    </source>
</evidence>
<comment type="caution">
    <text evidence="1">The sequence shown here is derived from an EMBL/GenBank/DDBJ whole genome shotgun (WGS) entry which is preliminary data.</text>
</comment>
<evidence type="ECO:0000313" key="1">
    <source>
        <dbReference type="EMBL" id="KAI9902201.1"/>
    </source>
</evidence>